<evidence type="ECO:0000313" key="3">
    <source>
        <dbReference type="Proteomes" id="UP000701801"/>
    </source>
</evidence>
<feature type="region of interest" description="Disordered" evidence="1">
    <location>
        <begin position="1"/>
        <end position="41"/>
    </location>
</feature>
<feature type="compositionally biased region" description="Basic and acidic residues" evidence="1">
    <location>
        <begin position="295"/>
        <end position="312"/>
    </location>
</feature>
<dbReference type="EMBL" id="CAJVRM010000540">
    <property type="protein sequence ID" value="CAG8981909.1"/>
    <property type="molecule type" value="Genomic_DNA"/>
</dbReference>
<gene>
    <name evidence="2" type="ORF">HYALB_00009164</name>
</gene>
<dbReference type="Proteomes" id="UP000701801">
    <property type="component" value="Unassembled WGS sequence"/>
</dbReference>
<comment type="caution">
    <text evidence="2">The sequence shown here is derived from an EMBL/GenBank/DDBJ whole genome shotgun (WGS) entry which is preliminary data.</text>
</comment>
<protein>
    <submittedName>
        <fullName evidence="2">Uncharacterized protein</fullName>
    </submittedName>
</protein>
<name>A0A9N9M0L3_9HELO</name>
<reference evidence="2" key="1">
    <citation type="submission" date="2021-07" db="EMBL/GenBank/DDBJ databases">
        <authorList>
            <person name="Durling M."/>
        </authorList>
    </citation>
    <scope>NUCLEOTIDE SEQUENCE</scope>
</reference>
<feature type="region of interest" description="Disordered" evidence="1">
    <location>
        <begin position="258"/>
        <end position="312"/>
    </location>
</feature>
<keyword evidence="3" id="KW-1185">Reference proteome</keyword>
<sequence length="312" mass="34993">MPRERFWPKSNTNNWRHRSLSPSSTDEPSTDPEQSASTYHSPIALGPYTISKHHHHPYSRPLPLNHLLFREDQTISLLQNLDLGSPVLGNPRKRSAFLDAIRKAKGRIEGWFPELKEQEGEVKMEWRSERELVIPVPDEGLGYSWGHERPERCSVVDLGVLERFGLNLLRGSISWGKDGRDLWVGKNGGRGGFGGEGVLREIEDAEGMSVEDDGGEEMDCEGIYPEPIPLTSSLAPPPSLAMPNRRYSDTWQWISGQHGDPWQSVSTKQDDGAILPDESWGTVPDTHPQSPSQRDTAHVDEGRDAGDDDRHL</sequence>
<proteinExistence type="predicted"/>
<evidence type="ECO:0000313" key="2">
    <source>
        <dbReference type="EMBL" id="CAG8981909.1"/>
    </source>
</evidence>
<evidence type="ECO:0000256" key="1">
    <source>
        <dbReference type="SAM" id="MobiDB-lite"/>
    </source>
</evidence>
<organism evidence="2 3">
    <name type="scientific">Hymenoscyphus albidus</name>
    <dbReference type="NCBI Taxonomy" id="595503"/>
    <lineage>
        <taxon>Eukaryota</taxon>
        <taxon>Fungi</taxon>
        <taxon>Dikarya</taxon>
        <taxon>Ascomycota</taxon>
        <taxon>Pezizomycotina</taxon>
        <taxon>Leotiomycetes</taxon>
        <taxon>Helotiales</taxon>
        <taxon>Helotiaceae</taxon>
        <taxon>Hymenoscyphus</taxon>
    </lineage>
</organism>
<dbReference type="AlphaFoldDB" id="A0A9N9M0L3"/>
<dbReference type="OrthoDB" id="3479934at2759"/>
<accession>A0A9N9M0L3</accession>
<feature type="compositionally biased region" description="Low complexity" evidence="1">
    <location>
        <begin position="21"/>
        <end position="33"/>
    </location>
</feature>